<gene>
    <name evidence="1" type="ORF">PIB30_107086</name>
</gene>
<sequence>MELIKLVANNQYMFTSDMTIKRGVMEVDTMDAILAQNKAIAQQLTNLNKKIEKREVASMGTQGETSSICGLCGGPHENYNCCLIREDQPLEQANYMGNQQRQPYQDPDGGITLTLVGEGTKIKEETTFKIVHLTLLFKDHHFLNQQPYHHNLNRNLLKLIPLKRLWKSSP</sequence>
<protein>
    <submittedName>
        <fullName evidence="1">Uncharacterized protein</fullName>
    </submittedName>
</protein>
<dbReference type="Proteomes" id="UP001341840">
    <property type="component" value="Unassembled WGS sequence"/>
</dbReference>
<keyword evidence="2" id="KW-1185">Reference proteome</keyword>
<dbReference type="EMBL" id="JASCZI010004434">
    <property type="protein sequence ID" value="MED6117129.1"/>
    <property type="molecule type" value="Genomic_DNA"/>
</dbReference>
<comment type="caution">
    <text evidence="1">The sequence shown here is derived from an EMBL/GenBank/DDBJ whole genome shotgun (WGS) entry which is preliminary data.</text>
</comment>
<accession>A0ABU6QYI5</accession>
<proteinExistence type="predicted"/>
<organism evidence="1 2">
    <name type="scientific">Stylosanthes scabra</name>
    <dbReference type="NCBI Taxonomy" id="79078"/>
    <lineage>
        <taxon>Eukaryota</taxon>
        <taxon>Viridiplantae</taxon>
        <taxon>Streptophyta</taxon>
        <taxon>Embryophyta</taxon>
        <taxon>Tracheophyta</taxon>
        <taxon>Spermatophyta</taxon>
        <taxon>Magnoliopsida</taxon>
        <taxon>eudicotyledons</taxon>
        <taxon>Gunneridae</taxon>
        <taxon>Pentapetalae</taxon>
        <taxon>rosids</taxon>
        <taxon>fabids</taxon>
        <taxon>Fabales</taxon>
        <taxon>Fabaceae</taxon>
        <taxon>Papilionoideae</taxon>
        <taxon>50 kb inversion clade</taxon>
        <taxon>dalbergioids sensu lato</taxon>
        <taxon>Dalbergieae</taxon>
        <taxon>Pterocarpus clade</taxon>
        <taxon>Stylosanthes</taxon>
    </lineage>
</organism>
<evidence type="ECO:0000313" key="1">
    <source>
        <dbReference type="EMBL" id="MED6117129.1"/>
    </source>
</evidence>
<name>A0ABU6QYI5_9FABA</name>
<evidence type="ECO:0000313" key="2">
    <source>
        <dbReference type="Proteomes" id="UP001341840"/>
    </source>
</evidence>
<reference evidence="1 2" key="1">
    <citation type="journal article" date="2023" name="Plants (Basel)">
        <title>Bridging the Gap: Combining Genomics and Transcriptomics Approaches to Understand Stylosanthes scabra, an Orphan Legume from the Brazilian Caatinga.</title>
        <authorList>
            <person name="Ferreira-Neto J.R.C."/>
            <person name="da Silva M.D."/>
            <person name="Binneck E."/>
            <person name="de Melo N.F."/>
            <person name="da Silva R.H."/>
            <person name="de Melo A.L.T.M."/>
            <person name="Pandolfi V."/>
            <person name="Bustamante F.O."/>
            <person name="Brasileiro-Vidal A.C."/>
            <person name="Benko-Iseppon A.M."/>
        </authorList>
    </citation>
    <scope>NUCLEOTIDE SEQUENCE [LARGE SCALE GENOMIC DNA]</scope>
    <source>
        <tissue evidence="1">Leaves</tissue>
    </source>
</reference>